<keyword evidence="2" id="KW-1185">Reference proteome</keyword>
<protein>
    <submittedName>
        <fullName evidence="1">Uncharacterized protein</fullName>
    </submittedName>
</protein>
<reference evidence="1 2" key="1">
    <citation type="journal article" date="2018" name="Front. Plant Sci.">
        <title>Red Clover (Trifolium pratense) and Zigzag Clover (T. medium) - A Picture of Genomic Similarities and Differences.</title>
        <authorList>
            <person name="Dluhosova J."/>
            <person name="Istvanek J."/>
            <person name="Nedelnik J."/>
            <person name="Repkova J."/>
        </authorList>
    </citation>
    <scope>NUCLEOTIDE SEQUENCE [LARGE SCALE GENOMIC DNA]</scope>
    <source>
        <strain evidence="2">cv. 10/8</strain>
        <tissue evidence="1">Leaf</tissue>
    </source>
</reference>
<evidence type="ECO:0000313" key="2">
    <source>
        <dbReference type="Proteomes" id="UP000265520"/>
    </source>
</evidence>
<dbReference type="Proteomes" id="UP000265520">
    <property type="component" value="Unassembled WGS sequence"/>
</dbReference>
<organism evidence="1 2">
    <name type="scientific">Trifolium medium</name>
    <dbReference type="NCBI Taxonomy" id="97028"/>
    <lineage>
        <taxon>Eukaryota</taxon>
        <taxon>Viridiplantae</taxon>
        <taxon>Streptophyta</taxon>
        <taxon>Embryophyta</taxon>
        <taxon>Tracheophyta</taxon>
        <taxon>Spermatophyta</taxon>
        <taxon>Magnoliopsida</taxon>
        <taxon>eudicotyledons</taxon>
        <taxon>Gunneridae</taxon>
        <taxon>Pentapetalae</taxon>
        <taxon>rosids</taxon>
        <taxon>fabids</taxon>
        <taxon>Fabales</taxon>
        <taxon>Fabaceae</taxon>
        <taxon>Papilionoideae</taxon>
        <taxon>50 kb inversion clade</taxon>
        <taxon>NPAAA clade</taxon>
        <taxon>Hologalegina</taxon>
        <taxon>IRL clade</taxon>
        <taxon>Trifolieae</taxon>
        <taxon>Trifolium</taxon>
    </lineage>
</organism>
<feature type="non-terminal residue" evidence="1">
    <location>
        <position position="1"/>
    </location>
</feature>
<sequence>VLEGRQMSPGEVVARMSPAVDSRRQLRHFILTCVATLSPGETRRQELYFYYSE</sequence>
<accession>A0A392SA62</accession>
<dbReference type="EMBL" id="LXQA010339193">
    <property type="protein sequence ID" value="MCI45074.1"/>
    <property type="molecule type" value="Genomic_DNA"/>
</dbReference>
<name>A0A392SA62_9FABA</name>
<proteinExistence type="predicted"/>
<comment type="caution">
    <text evidence="1">The sequence shown here is derived from an EMBL/GenBank/DDBJ whole genome shotgun (WGS) entry which is preliminary data.</text>
</comment>
<dbReference type="AlphaFoldDB" id="A0A392SA62"/>
<evidence type="ECO:0000313" key="1">
    <source>
        <dbReference type="EMBL" id="MCI45074.1"/>
    </source>
</evidence>